<evidence type="ECO:0000313" key="1">
    <source>
        <dbReference type="EMBL" id="KCZ70591.1"/>
    </source>
</evidence>
<comment type="caution">
    <text evidence="1">The sequence shown here is derived from an EMBL/GenBank/DDBJ whole genome shotgun (WGS) entry which is preliminary data.</text>
</comment>
<dbReference type="EMBL" id="JMIY01000007">
    <property type="protein sequence ID" value="KCZ70591.1"/>
    <property type="molecule type" value="Genomic_DNA"/>
</dbReference>
<keyword evidence="2" id="KW-1185">Reference proteome</keyword>
<evidence type="ECO:0008006" key="3">
    <source>
        <dbReference type="Google" id="ProtNLM"/>
    </source>
</evidence>
<accession>A0A062UU82</accession>
<sequence length="97" mass="10858">MNPIICSAIRSKQVIRLYYRGGFRMIEPFCYGASTAGSELLRAYQTGGYSESGSPSGWKLFRVSEISDLTLTDEHFESTRPGYNPKDPAMVTIYCCI</sequence>
<gene>
    <name evidence="1" type="ORF">ANME2D_02612</name>
</gene>
<organism evidence="1 2">
    <name type="scientific">Candidatus Methanoperedens nitratireducens</name>
    <dbReference type="NCBI Taxonomy" id="1392998"/>
    <lineage>
        <taxon>Archaea</taxon>
        <taxon>Methanobacteriati</taxon>
        <taxon>Methanobacteriota</taxon>
        <taxon>Stenosarchaea group</taxon>
        <taxon>Methanomicrobia</taxon>
        <taxon>Methanosarcinales</taxon>
        <taxon>ANME-2 cluster</taxon>
        <taxon>Candidatus Methanoperedentaceae</taxon>
        <taxon>Candidatus Methanoperedens</taxon>
    </lineage>
</organism>
<protein>
    <recommendedName>
        <fullName evidence="3">WYL domain-containing protein</fullName>
    </recommendedName>
</protein>
<dbReference type="PROSITE" id="PS52050">
    <property type="entry name" value="WYL"/>
    <property type="match status" value="1"/>
</dbReference>
<dbReference type="OrthoDB" id="145723at2157"/>
<evidence type="ECO:0000313" key="2">
    <source>
        <dbReference type="Proteomes" id="UP000027153"/>
    </source>
</evidence>
<dbReference type="RefSeq" id="WP_048092306.1">
    <property type="nucleotide sequence ID" value="NZ_JMIY01000007.1"/>
</dbReference>
<reference evidence="1 2" key="1">
    <citation type="journal article" date="2013" name="Nature">
        <title>Anaerobic oxidation of methane coupled to nitrate reduction in a novel archaeal lineage.</title>
        <authorList>
            <person name="Haroon M.F."/>
            <person name="Hu S."/>
            <person name="Shi Y."/>
            <person name="Imelfort M."/>
            <person name="Keller J."/>
            <person name="Hugenholtz P."/>
            <person name="Yuan Z."/>
            <person name="Tyson G.W."/>
        </authorList>
    </citation>
    <scope>NUCLEOTIDE SEQUENCE [LARGE SCALE GENOMIC DNA]</scope>
    <source>
        <strain evidence="1 2">ANME-2d</strain>
    </source>
</reference>
<name>A0A062UU82_9EURY</name>
<dbReference type="AlphaFoldDB" id="A0A062UU82"/>
<dbReference type="Proteomes" id="UP000027153">
    <property type="component" value="Unassembled WGS sequence"/>
</dbReference>
<proteinExistence type="predicted"/>